<protein>
    <submittedName>
        <fullName evidence="1">Uncharacterized protein</fullName>
    </submittedName>
</protein>
<dbReference type="STRING" id="192903.SAMN04488513_102497"/>
<proteinExistence type="predicted"/>
<evidence type="ECO:0000313" key="2">
    <source>
        <dbReference type="Proteomes" id="UP000184543"/>
    </source>
</evidence>
<sequence length="65" mass="7742">MARAMLEYSKTVLKKVSFDSKLFLKELKKAVNRLLPEEIEELKLWLQQFTTDKPELQQSLIYLKV</sequence>
<dbReference type="RefSeq" id="WP_072991308.1">
    <property type="nucleotide sequence ID" value="NZ_FQYU01000002.1"/>
</dbReference>
<dbReference type="AlphaFoldDB" id="A0A1M6FNK5"/>
<dbReference type="Proteomes" id="UP000184543">
    <property type="component" value="Unassembled WGS sequence"/>
</dbReference>
<keyword evidence="2" id="KW-1185">Reference proteome</keyword>
<organism evidence="1 2">
    <name type="scientific">Pseudozobellia thermophila</name>
    <dbReference type="NCBI Taxonomy" id="192903"/>
    <lineage>
        <taxon>Bacteria</taxon>
        <taxon>Pseudomonadati</taxon>
        <taxon>Bacteroidota</taxon>
        <taxon>Flavobacteriia</taxon>
        <taxon>Flavobacteriales</taxon>
        <taxon>Flavobacteriaceae</taxon>
        <taxon>Pseudozobellia</taxon>
    </lineage>
</organism>
<accession>A0A1M6FNK5</accession>
<reference evidence="2" key="1">
    <citation type="submission" date="2016-11" db="EMBL/GenBank/DDBJ databases">
        <authorList>
            <person name="Varghese N."/>
            <person name="Submissions S."/>
        </authorList>
    </citation>
    <scope>NUCLEOTIDE SEQUENCE [LARGE SCALE GENOMIC DNA]</scope>
    <source>
        <strain evidence="2">DSM 19858</strain>
    </source>
</reference>
<evidence type="ECO:0000313" key="1">
    <source>
        <dbReference type="EMBL" id="SHI99267.1"/>
    </source>
</evidence>
<dbReference type="OrthoDB" id="840060at2"/>
<name>A0A1M6FNK5_9FLAO</name>
<dbReference type="EMBL" id="FQYU01000002">
    <property type="protein sequence ID" value="SHI99267.1"/>
    <property type="molecule type" value="Genomic_DNA"/>
</dbReference>
<gene>
    <name evidence="1" type="ORF">SAMN04488513_102497</name>
</gene>